<evidence type="ECO:0000256" key="3">
    <source>
        <dbReference type="SAM" id="Phobius"/>
    </source>
</evidence>
<dbReference type="InterPro" id="IPR024079">
    <property type="entry name" value="MetalloPept_cat_dom_sf"/>
</dbReference>
<dbReference type="Pfam" id="PF05649">
    <property type="entry name" value="Peptidase_M13_N"/>
    <property type="match status" value="2"/>
</dbReference>
<evidence type="ECO:0000313" key="6">
    <source>
        <dbReference type="Proteomes" id="UP000283509"/>
    </source>
</evidence>
<dbReference type="GO" id="GO:0004222">
    <property type="term" value="F:metalloendopeptidase activity"/>
    <property type="evidence" value="ECO:0007669"/>
    <property type="project" value="InterPro"/>
</dbReference>
<comment type="caution">
    <text evidence="5">The sequence shown here is derived from an EMBL/GenBank/DDBJ whole genome shotgun (WGS) entry which is preliminary data.</text>
</comment>
<evidence type="ECO:0000313" key="5">
    <source>
        <dbReference type="EMBL" id="ROT61264.1"/>
    </source>
</evidence>
<dbReference type="InterPro" id="IPR042089">
    <property type="entry name" value="Peptidase_M13_dom_2"/>
</dbReference>
<keyword evidence="3" id="KW-0812">Transmembrane</keyword>
<feature type="transmembrane region" description="Helical" evidence="3">
    <location>
        <begin position="90"/>
        <end position="114"/>
    </location>
</feature>
<dbReference type="EMBL" id="QCYY01004264">
    <property type="protein sequence ID" value="ROT61264.1"/>
    <property type="molecule type" value="Genomic_DNA"/>
</dbReference>
<dbReference type="Gene3D" id="1.10.1380.10">
    <property type="entry name" value="Neutral endopeptidase , domain2"/>
    <property type="match status" value="2"/>
</dbReference>
<keyword evidence="3" id="KW-0472">Membrane</keyword>
<feature type="compositionally biased region" description="Polar residues" evidence="2">
    <location>
        <begin position="15"/>
        <end position="24"/>
    </location>
</feature>
<feature type="domain" description="Peptidase M13 N-terminal" evidence="4">
    <location>
        <begin position="439"/>
        <end position="589"/>
    </location>
</feature>
<evidence type="ECO:0000256" key="2">
    <source>
        <dbReference type="SAM" id="MobiDB-lite"/>
    </source>
</evidence>
<dbReference type="PROSITE" id="PS51885">
    <property type="entry name" value="NEPRILYSIN"/>
    <property type="match status" value="1"/>
</dbReference>
<accession>A0A3R7LWP0</accession>
<dbReference type="PANTHER" id="PTHR11733:SF133">
    <property type="entry name" value="PHOSPHATE-REGULATING NEUTRAL ENDOPEPTIDASE PHEX"/>
    <property type="match status" value="1"/>
</dbReference>
<keyword evidence="6" id="KW-1185">Reference proteome</keyword>
<dbReference type="GO" id="GO:0016485">
    <property type="term" value="P:protein processing"/>
    <property type="evidence" value="ECO:0007669"/>
    <property type="project" value="TreeGrafter"/>
</dbReference>
<dbReference type="AlphaFoldDB" id="A0A3R7LWP0"/>
<dbReference type="Proteomes" id="UP000283509">
    <property type="component" value="Unassembled WGS sequence"/>
</dbReference>
<dbReference type="OrthoDB" id="6475849at2759"/>
<dbReference type="InterPro" id="IPR000718">
    <property type="entry name" value="Peptidase_M13"/>
</dbReference>
<dbReference type="SUPFAM" id="SSF55486">
    <property type="entry name" value="Metalloproteases ('zincins'), catalytic domain"/>
    <property type="match status" value="1"/>
</dbReference>
<reference evidence="5 6" key="1">
    <citation type="submission" date="2018-04" db="EMBL/GenBank/DDBJ databases">
        <authorList>
            <person name="Zhang X."/>
            <person name="Yuan J."/>
            <person name="Li F."/>
            <person name="Xiang J."/>
        </authorList>
    </citation>
    <scope>NUCLEOTIDE SEQUENCE [LARGE SCALE GENOMIC DNA]</scope>
    <source>
        <tissue evidence="5">Muscle</tissue>
    </source>
</reference>
<feature type="region of interest" description="Disordered" evidence="2">
    <location>
        <begin position="1"/>
        <end position="36"/>
    </location>
</feature>
<feature type="domain" description="Peptidase M13 N-terminal" evidence="4">
    <location>
        <begin position="205"/>
        <end position="384"/>
    </location>
</feature>
<reference evidence="5 6" key="2">
    <citation type="submission" date="2019-01" db="EMBL/GenBank/DDBJ databases">
        <title>The decoding of complex shrimp genome reveals the adaptation for benthos swimmer, frequently molting mechanism and breeding impact on genome.</title>
        <authorList>
            <person name="Sun Y."/>
            <person name="Gao Y."/>
            <person name="Yu Y."/>
        </authorList>
    </citation>
    <scope>NUCLEOTIDE SEQUENCE [LARGE SCALE GENOMIC DNA]</scope>
    <source>
        <tissue evidence="5">Muscle</tissue>
    </source>
</reference>
<organism evidence="5 6">
    <name type="scientific">Penaeus vannamei</name>
    <name type="common">Whiteleg shrimp</name>
    <name type="synonym">Litopenaeus vannamei</name>
    <dbReference type="NCBI Taxonomy" id="6689"/>
    <lineage>
        <taxon>Eukaryota</taxon>
        <taxon>Metazoa</taxon>
        <taxon>Ecdysozoa</taxon>
        <taxon>Arthropoda</taxon>
        <taxon>Crustacea</taxon>
        <taxon>Multicrustacea</taxon>
        <taxon>Malacostraca</taxon>
        <taxon>Eumalacostraca</taxon>
        <taxon>Eucarida</taxon>
        <taxon>Decapoda</taxon>
        <taxon>Dendrobranchiata</taxon>
        <taxon>Penaeoidea</taxon>
        <taxon>Penaeidae</taxon>
        <taxon>Penaeus</taxon>
    </lineage>
</organism>
<proteinExistence type="inferred from homology"/>
<sequence>MREGPDAPADGPGLASSSRVTQRQGPRAGPADSRLPKLNHIYTTFRELARSQVKANGTTPGHAPSPTVCEAGGGGAEDMHKPKRTWTERWVMGVSVAGVVVSGLVLIIVLFPLLTRKTVPTPAPTASSPTSPPTFVRLQPDSTNEDSISPGERIVLADRDVFLEGRKSSGLPQEFDAGPNTSQIRKFYKLMADNIKGSMNRSSDPCQDFYEYACGNWHQHVPPPQGVSRWSNFEAMTITIWELMEDQLKRAASSEIGGTSQDISFSEEFKDPLGRARQDLLEDADPFMLELAGRYYAACENETQLATLGAGPLQEVLRIMDEQYRSLLQKVKPLEAFQRMLEYVHHDLAVHAFFSWKVEVDNSVADSMAIEISAPSLDLIPQDLLKIVGTFEGRDVCCSEVEDILAMLIKVYQPLIFLWSTIPPARTGAGKERILSLVQDYLAVLSTNILEEISQEGSARRLYAFLRWQVAQNYAQYLHKSARNTILPLFDGITGENTTSLPHFRYRPCIKELEERLALPIAYLLMEIIKGQLHKQHDIKDMVNKVTHMAENIRDEYKRFISSFKWLKDKDKNMLVEKLNNVKILVGYPPVLDNVLQLRSLFKELHFTHDNLLQNQINLL</sequence>
<dbReference type="Gene3D" id="3.40.390.10">
    <property type="entry name" value="Collagenase (Catalytic Domain)"/>
    <property type="match status" value="2"/>
</dbReference>
<comment type="similarity">
    <text evidence="1">Belongs to the peptidase M13 family.</text>
</comment>
<dbReference type="GO" id="GO:0005886">
    <property type="term" value="C:plasma membrane"/>
    <property type="evidence" value="ECO:0007669"/>
    <property type="project" value="TreeGrafter"/>
</dbReference>
<gene>
    <name evidence="5" type="ORF">C7M84_020967</name>
</gene>
<feature type="region of interest" description="Disordered" evidence="2">
    <location>
        <begin position="120"/>
        <end position="149"/>
    </location>
</feature>
<feature type="region of interest" description="Disordered" evidence="2">
    <location>
        <begin position="53"/>
        <end position="80"/>
    </location>
</feature>
<dbReference type="PANTHER" id="PTHR11733">
    <property type="entry name" value="ZINC METALLOPROTEASE FAMILY M13 NEPRILYSIN-RELATED"/>
    <property type="match status" value="1"/>
</dbReference>
<keyword evidence="3" id="KW-1133">Transmembrane helix</keyword>
<name>A0A3R7LWP0_PENVA</name>
<evidence type="ECO:0000256" key="1">
    <source>
        <dbReference type="ARBA" id="ARBA00007357"/>
    </source>
</evidence>
<evidence type="ECO:0000259" key="4">
    <source>
        <dbReference type="Pfam" id="PF05649"/>
    </source>
</evidence>
<dbReference type="InterPro" id="IPR008753">
    <property type="entry name" value="Peptidase_M13_N"/>
</dbReference>
<protein>
    <submittedName>
        <fullName evidence="5">Putative endothelin-converting enzyme 2-like isoform X2</fullName>
    </submittedName>
</protein>